<accession>A0A7W8ASW3</accession>
<organism evidence="1 2">
    <name type="scientific">Streptomyces spectabilis</name>
    <dbReference type="NCBI Taxonomy" id="68270"/>
    <lineage>
        <taxon>Bacteria</taxon>
        <taxon>Bacillati</taxon>
        <taxon>Actinomycetota</taxon>
        <taxon>Actinomycetes</taxon>
        <taxon>Kitasatosporales</taxon>
        <taxon>Streptomycetaceae</taxon>
        <taxon>Streptomyces</taxon>
    </lineage>
</organism>
<dbReference type="AlphaFoldDB" id="A0A7W8ASW3"/>
<evidence type="ECO:0000313" key="2">
    <source>
        <dbReference type="Proteomes" id="UP000549009"/>
    </source>
</evidence>
<reference evidence="1 2" key="1">
    <citation type="submission" date="2020-08" db="EMBL/GenBank/DDBJ databases">
        <title>Genomic Encyclopedia of Type Strains, Phase III (KMG-III): the genomes of soil and plant-associated and newly described type strains.</title>
        <authorList>
            <person name="Whitman W."/>
        </authorList>
    </citation>
    <scope>NUCLEOTIDE SEQUENCE [LARGE SCALE GENOMIC DNA]</scope>
    <source>
        <strain evidence="1 2">CECT 3146</strain>
    </source>
</reference>
<evidence type="ECO:0000313" key="1">
    <source>
        <dbReference type="EMBL" id="MBB5102638.1"/>
    </source>
</evidence>
<dbReference type="Proteomes" id="UP000549009">
    <property type="component" value="Unassembled WGS sequence"/>
</dbReference>
<name>A0A7W8ASW3_STRST</name>
<protein>
    <submittedName>
        <fullName evidence="1">Uncharacterized protein</fullName>
    </submittedName>
</protein>
<comment type="caution">
    <text evidence="1">The sequence shown here is derived from an EMBL/GenBank/DDBJ whole genome shotgun (WGS) entry which is preliminary data.</text>
</comment>
<dbReference type="RefSeq" id="WP_150515208.1">
    <property type="nucleotide sequence ID" value="NZ_BMSQ01000010.1"/>
</dbReference>
<dbReference type="EMBL" id="JACHJD010000002">
    <property type="protein sequence ID" value="MBB5102638.1"/>
    <property type="molecule type" value="Genomic_DNA"/>
</dbReference>
<keyword evidence="2" id="KW-1185">Reference proteome</keyword>
<gene>
    <name evidence="1" type="ORF">FHS40_001691</name>
</gene>
<sequence length="96" mass="9577">MNRTDLDEFHRHGADSDAVSAAECLVRAYGCDACEAESAERAVCVAFLEVGGGQLGEGVYLLGRQSALASVGVGLGADDVGIPGEGVAVSLAAGPP</sequence>
<proteinExistence type="predicted"/>